<dbReference type="Pfam" id="PF18916">
    <property type="entry name" value="Lycopene_cyc"/>
    <property type="match status" value="2"/>
</dbReference>
<feature type="transmembrane region" description="Helical" evidence="9">
    <location>
        <begin position="173"/>
        <end position="197"/>
    </location>
</feature>
<accession>A0A521AQ59</accession>
<keyword evidence="12" id="KW-1185">Reference proteome</keyword>
<evidence type="ECO:0000256" key="7">
    <source>
        <dbReference type="ARBA" id="ARBA00023235"/>
    </source>
</evidence>
<feature type="transmembrane region" description="Helical" evidence="9">
    <location>
        <begin position="37"/>
        <end position="57"/>
    </location>
</feature>
<evidence type="ECO:0000313" key="12">
    <source>
        <dbReference type="Proteomes" id="UP000319712"/>
    </source>
</evidence>
<protein>
    <recommendedName>
        <fullName evidence="10">Lycopene cyclase domain-containing protein</fullName>
    </recommendedName>
</protein>
<gene>
    <name evidence="11" type="ORF">SAMN06264867_101309</name>
</gene>
<keyword evidence="4" id="KW-0125">Carotenoid biosynthesis</keyword>
<feature type="transmembrane region" description="Helical" evidence="9">
    <location>
        <begin position="6"/>
        <end position="25"/>
    </location>
</feature>
<evidence type="ECO:0000256" key="6">
    <source>
        <dbReference type="ARBA" id="ARBA00023136"/>
    </source>
</evidence>
<dbReference type="GO" id="GO:0016117">
    <property type="term" value="P:carotenoid biosynthetic process"/>
    <property type="evidence" value="ECO:0007669"/>
    <property type="project" value="UniProtKB-KW"/>
</dbReference>
<dbReference type="AlphaFoldDB" id="A0A521AQ59"/>
<evidence type="ECO:0000256" key="2">
    <source>
        <dbReference type="ARBA" id="ARBA00004829"/>
    </source>
</evidence>
<feature type="transmembrane region" description="Helical" evidence="9">
    <location>
        <begin position="141"/>
        <end position="161"/>
    </location>
</feature>
<evidence type="ECO:0000259" key="10">
    <source>
        <dbReference type="Pfam" id="PF18916"/>
    </source>
</evidence>
<dbReference type="GO" id="GO:0045436">
    <property type="term" value="F:lycopene beta cyclase activity"/>
    <property type="evidence" value="ECO:0007669"/>
    <property type="project" value="UniProtKB-ARBA"/>
</dbReference>
<sequence length="301" mass="32902">MISAPTYLQFHLVFTLPALAALWAITPRYEGLRRRRSAAGIAVLVGIAYAYTTPWIAHMIRRGAWWYADGAVLVRALSIPLGEYLFFAVQTLLVAFALHRIGFDPSFRNGDFDRRPRIAGVLVGLAALFGGLWLVSLDESFLYLGGLLAWVGPVLALQWAVGGGYLARAPRPWLAATFLPAAYLWTVDRIAIGLGTWRISAELTTGMAVLGLPIEEMVFFAAAGMMAANGLVLFQWVLDWYDRRATLPEDRHDDPIDRAPVPIGSVEPVESVEPAEPMGSVESVELGEPAEPGVDPDLVDD</sequence>
<dbReference type="NCBIfam" id="TIGR03462">
    <property type="entry name" value="CarR_dom_SF"/>
    <property type="match status" value="2"/>
</dbReference>
<feature type="domain" description="Lycopene cyclase" evidence="10">
    <location>
        <begin position="13"/>
        <end position="96"/>
    </location>
</feature>
<comment type="subcellular location">
    <subcellularLocation>
        <location evidence="1">Membrane</location>
        <topology evidence="1">Multi-pass membrane protein</topology>
    </subcellularLocation>
</comment>
<feature type="transmembrane region" description="Helical" evidence="9">
    <location>
        <begin position="77"/>
        <end position="98"/>
    </location>
</feature>
<feature type="compositionally biased region" description="Low complexity" evidence="8">
    <location>
        <begin position="260"/>
        <end position="277"/>
    </location>
</feature>
<evidence type="ECO:0000256" key="5">
    <source>
        <dbReference type="ARBA" id="ARBA00022989"/>
    </source>
</evidence>
<dbReference type="GO" id="GO:0016020">
    <property type="term" value="C:membrane"/>
    <property type="evidence" value="ECO:0007669"/>
    <property type="project" value="UniProtKB-SubCell"/>
</dbReference>
<feature type="transmembrane region" description="Helical" evidence="9">
    <location>
        <begin position="217"/>
        <end position="238"/>
    </location>
</feature>
<keyword evidence="5 9" id="KW-1133">Transmembrane helix</keyword>
<keyword evidence="7" id="KW-0413">Isomerase</keyword>
<dbReference type="InterPro" id="IPR017825">
    <property type="entry name" value="Lycopene_cyclase_dom"/>
</dbReference>
<organism evidence="11 12">
    <name type="scientific">Halorubrum cibi</name>
    <dbReference type="NCBI Taxonomy" id="413815"/>
    <lineage>
        <taxon>Archaea</taxon>
        <taxon>Methanobacteriati</taxon>
        <taxon>Methanobacteriota</taxon>
        <taxon>Stenosarchaea group</taxon>
        <taxon>Halobacteria</taxon>
        <taxon>Halobacteriales</taxon>
        <taxon>Haloferacaceae</taxon>
        <taxon>Halorubrum</taxon>
    </lineage>
</organism>
<dbReference type="Proteomes" id="UP000319712">
    <property type="component" value="Unassembled WGS sequence"/>
</dbReference>
<feature type="transmembrane region" description="Helical" evidence="9">
    <location>
        <begin position="118"/>
        <end position="135"/>
    </location>
</feature>
<evidence type="ECO:0000256" key="9">
    <source>
        <dbReference type="SAM" id="Phobius"/>
    </source>
</evidence>
<evidence type="ECO:0000313" key="11">
    <source>
        <dbReference type="EMBL" id="SMO36973.1"/>
    </source>
</evidence>
<reference evidence="11 12" key="1">
    <citation type="submission" date="2017-05" db="EMBL/GenBank/DDBJ databases">
        <authorList>
            <person name="Varghese N."/>
            <person name="Submissions S."/>
        </authorList>
    </citation>
    <scope>NUCLEOTIDE SEQUENCE [LARGE SCALE GENOMIC DNA]</scope>
    <source>
        <strain evidence="11 12">DSM 19504</strain>
    </source>
</reference>
<keyword evidence="6 9" id="KW-0472">Membrane</keyword>
<name>A0A521AQ59_9EURY</name>
<evidence type="ECO:0000256" key="3">
    <source>
        <dbReference type="ARBA" id="ARBA00022692"/>
    </source>
</evidence>
<evidence type="ECO:0000256" key="4">
    <source>
        <dbReference type="ARBA" id="ARBA00022746"/>
    </source>
</evidence>
<comment type="pathway">
    <text evidence="2">Carotenoid biosynthesis.</text>
</comment>
<keyword evidence="3 9" id="KW-0812">Transmembrane</keyword>
<proteinExistence type="predicted"/>
<feature type="region of interest" description="Disordered" evidence="8">
    <location>
        <begin position="249"/>
        <end position="301"/>
    </location>
</feature>
<dbReference type="RefSeq" id="WP_142985232.1">
    <property type="nucleotide sequence ID" value="NZ_FXTD01000001.1"/>
</dbReference>
<evidence type="ECO:0000256" key="8">
    <source>
        <dbReference type="SAM" id="MobiDB-lite"/>
    </source>
</evidence>
<feature type="domain" description="Lycopene cyclase" evidence="10">
    <location>
        <begin position="159"/>
        <end position="227"/>
    </location>
</feature>
<dbReference type="EMBL" id="FXTD01000001">
    <property type="protein sequence ID" value="SMO36973.1"/>
    <property type="molecule type" value="Genomic_DNA"/>
</dbReference>
<dbReference type="OrthoDB" id="241129at2157"/>
<dbReference type="GO" id="GO:0016872">
    <property type="term" value="F:intramolecular lyase activity"/>
    <property type="evidence" value="ECO:0007669"/>
    <property type="project" value="InterPro"/>
</dbReference>
<evidence type="ECO:0000256" key="1">
    <source>
        <dbReference type="ARBA" id="ARBA00004141"/>
    </source>
</evidence>